<protein>
    <submittedName>
        <fullName evidence="1">(northern house mosquito) hypothetical protein</fullName>
    </submittedName>
</protein>
<dbReference type="AlphaFoldDB" id="A0A8D8CNP6"/>
<evidence type="ECO:0000313" key="1">
    <source>
        <dbReference type="EMBL" id="CAG6494497.1"/>
    </source>
</evidence>
<dbReference type="EMBL" id="HBUE01125329">
    <property type="protein sequence ID" value="CAG6494497.1"/>
    <property type="molecule type" value="Transcribed_RNA"/>
</dbReference>
<organism evidence="1">
    <name type="scientific">Culex pipiens</name>
    <name type="common">House mosquito</name>
    <dbReference type="NCBI Taxonomy" id="7175"/>
    <lineage>
        <taxon>Eukaryota</taxon>
        <taxon>Metazoa</taxon>
        <taxon>Ecdysozoa</taxon>
        <taxon>Arthropoda</taxon>
        <taxon>Hexapoda</taxon>
        <taxon>Insecta</taxon>
        <taxon>Pterygota</taxon>
        <taxon>Neoptera</taxon>
        <taxon>Endopterygota</taxon>
        <taxon>Diptera</taxon>
        <taxon>Nematocera</taxon>
        <taxon>Culicoidea</taxon>
        <taxon>Culicidae</taxon>
        <taxon>Culicinae</taxon>
        <taxon>Culicini</taxon>
        <taxon>Culex</taxon>
        <taxon>Culex</taxon>
    </lineage>
</organism>
<reference evidence="1" key="1">
    <citation type="submission" date="2021-05" db="EMBL/GenBank/DDBJ databases">
        <authorList>
            <person name="Alioto T."/>
            <person name="Alioto T."/>
            <person name="Gomez Garrido J."/>
        </authorList>
    </citation>
    <scope>NUCLEOTIDE SEQUENCE</scope>
</reference>
<accession>A0A8D8CNP6</accession>
<proteinExistence type="predicted"/>
<sequence>MKPPDVRVGEPLRQAVHRPVHVDSFQRETLQILQRADSLKQAGSTLEEVPLEVDCADVPRVDHVPEQAVPWDAHSCERYLTQVVVDVATEIYLKVVESARTSDRQAFHGEQDRWQGGGHFA</sequence>
<name>A0A8D8CNP6_CULPI</name>